<dbReference type="InterPro" id="IPR003593">
    <property type="entry name" value="AAA+_ATPase"/>
</dbReference>
<name>A0AAW7XIN4_9GAMM</name>
<dbReference type="AlphaFoldDB" id="A0AAW7XIN4"/>
<feature type="transmembrane region" description="Helical" evidence="7">
    <location>
        <begin position="252"/>
        <end position="277"/>
    </location>
</feature>
<dbReference type="InterPro" id="IPR017871">
    <property type="entry name" value="ABC_transporter-like_CS"/>
</dbReference>
<comment type="subcellular location">
    <subcellularLocation>
        <location evidence="1">Cell membrane</location>
        <topology evidence="1">Multi-pass membrane protein</topology>
    </subcellularLocation>
</comment>
<dbReference type="PANTHER" id="PTHR24221:SF261">
    <property type="entry name" value="GLUTATHIONE_L-CYSTEINE TRANSPORT SYSTEM ATP-BINDING_PERMEASE PROTEIN CYDD"/>
    <property type="match status" value="1"/>
</dbReference>
<dbReference type="RefSeq" id="WP_303550577.1">
    <property type="nucleotide sequence ID" value="NZ_JAUOPG010000006.1"/>
</dbReference>
<dbReference type="PANTHER" id="PTHR24221">
    <property type="entry name" value="ATP-BINDING CASSETTE SUB-FAMILY B"/>
    <property type="match status" value="1"/>
</dbReference>
<dbReference type="GO" id="GO:0005886">
    <property type="term" value="C:plasma membrane"/>
    <property type="evidence" value="ECO:0007669"/>
    <property type="project" value="UniProtKB-SubCell"/>
</dbReference>
<keyword evidence="2 7" id="KW-0812">Transmembrane</keyword>
<dbReference type="Pfam" id="PF00005">
    <property type="entry name" value="ABC_tran"/>
    <property type="match status" value="1"/>
</dbReference>
<feature type="domain" description="ABC transmembrane type-1" evidence="9">
    <location>
        <begin position="39"/>
        <end position="323"/>
    </location>
</feature>
<comment type="caution">
    <text evidence="10">The sequence shown here is derived from an EMBL/GenBank/DDBJ whole genome shotgun (WGS) entry which is preliminary data.</text>
</comment>
<feature type="transmembrane region" description="Helical" evidence="7">
    <location>
        <begin position="62"/>
        <end position="82"/>
    </location>
</feature>
<evidence type="ECO:0000313" key="10">
    <source>
        <dbReference type="EMBL" id="MDO6454109.1"/>
    </source>
</evidence>
<dbReference type="InterPro" id="IPR003439">
    <property type="entry name" value="ABC_transporter-like_ATP-bd"/>
</dbReference>
<proteinExistence type="predicted"/>
<evidence type="ECO:0000256" key="6">
    <source>
        <dbReference type="ARBA" id="ARBA00023136"/>
    </source>
</evidence>
<evidence type="ECO:0000256" key="4">
    <source>
        <dbReference type="ARBA" id="ARBA00022840"/>
    </source>
</evidence>
<dbReference type="CDD" id="cd18584">
    <property type="entry name" value="ABC_6TM_AarD_CydD"/>
    <property type="match status" value="1"/>
</dbReference>
<keyword evidence="5 7" id="KW-1133">Transmembrane helix</keyword>
<dbReference type="InterPro" id="IPR011527">
    <property type="entry name" value="ABC1_TM_dom"/>
</dbReference>
<keyword evidence="3" id="KW-0547">Nucleotide-binding</keyword>
<dbReference type="Gene3D" id="3.40.50.300">
    <property type="entry name" value="P-loop containing nucleotide triphosphate hydrolases"/>
    <property type="match status" value="1"/>
</dbReference>
<evidence type="ECO:0000256" key="5">
    <source>
        <dbReference type="ARBA" id="ARBA00022989"/>
    </source>
</evidence>
<dbReference type="Gene3D" id="1.20.1560.10">
    <property type="entry name" value="ABC transporter type 1, transmembrane domain"/>
    <property type="match status" value="1"/>
</dbReference>
<evidence type="ECO:0000313" key="11">
    <source>
        <dbReference type="Proteomes" id="UP001169862"/>
    </source>
</evidence>
<feature type="transmembrane region" description="Helical" evidence="7">
    <location>
        <begin position="151"/>
        <end position="168"/>
    </location>
</feature>
<evidence type="ECO:0000256" key="7">
    <source>
        <dbReference type="SAM" id="Phobius"/>
    </source>
</evidence>
<reference evidence="10" key="1">
    <citation type="submission" date="2023-07" db="EMBL/GenBank/DDBJ databases">
        <title>Genome content predicts the carbon catabolic preferences of heterotrophic bacteria.</title>
        <authorList>
            <person name="Gralka M."/>
        </authorList>
    </citation>
    <scope>NUCLEOTIDE SEQUENCE</scope>
    <source>
        <strain evidence="10">I2M16</strain>
    </source>
</reference>
<dbReference type="SUPFAM" id="SSF90123">
    <property type="entry name" value="ABC transporter transmembrane region"/>
    <property type="match status" value="1"/>
</dbReference>
<organism evidence="10 11">
    <name type="scientific">Neptunomonas phycophila</name>
    <dbReference type="NCBI Taxonomy" id="1572645"/>
    <lineage>
        <taxon>Bacteria</taxon>
        <taxon>Pseudomonadati</taxon>
        <taxon>Pseudomonadota</taxon>
        <taxon>Gammaproteobacteria</taxon>
        <taxon>Oceanospirillales</taxon>
        <taxon>Oceanospirillaceae</taxon>
        <taxon>Neptunomonas</taxon>
    </lineage>
</organism>
<dbReference type="SMART" id="SM00382">
    <property type="entry name" value="AAA"/>
    <property type="match status" value="1"/>
</dbReference>
<feature type="domain" description="ABC transporter" evidence="8">
    <location>
        <begin position="359"/>
        <end position="573"/>
    </location>
</feature>
<evidence type="ECO:0000259" key="9">
    <source>
        <dbReference type="PROSITE" id="PS50929"/>
    </source>
</evidence>
<dbReference type="InterPro" id="IPR027417">
    <property type="entry name" value="P-loop_NTPase"/>
</dbReference>
<feature type="transmembrane region" description="Helical" evidence="7">
    <location>
        <begin position="36"/>
        <end position="56"/>
    </location>
</feature>
<dbReference type="GO" id="GO:0034040">
    <property type="term" value="F:ATPase-coupled lipid transmembrane transporter activity"/>
    <property type="evidence" value="ECO:0007669"/>
    <property type="project" value="TreeGrafter"/>
</dbReference>
<dbReference type="InterPro" id="IPR039421">
    <property type="entry name" value="Type_1_exporter"/>
</dbReference>
<dbReference type="GO" id="GO:0140359">
    <property type="term" value="F:ABC-type transporter activity"/>
    <property type="evidence" value="ECO:0007669"/>
    <property type="project" value="InterPro"/>
</dbReference>
<dbReference type="PROSITE" id="PS50929">
    <property type="entry name" value="ABC_TM1F"/>
    <property type="match status" value="1"/>
</dbReference>
<sequence>MNQDSKNKERHQGRSFTNETLFLKDLVGFQRIKYRYVNVLGMLAGLLIVVQAWALSNLFADLVSFNTLSFFMLILGLLAWLLRSVLHLSRDVIASEASRNIRFNLREKLLSELTFLGPKRSVIDEDAALSTRVYEQVDALDDYYSRYKPQTFMVTVVPFIILLTVLPISLITFFIFLLTAPLVIFFMVLVGHKAANANRKQFSVLAMLSNQFMDMNQGLSELRRLSRVEDARERLSSSAKAYQSTSMGVLRLAFLSTATLELFASLSIAMVALYLGLGLLEKLPWQLGSSPVTLTNAFFLLLLAPEFYLPLRQLGQDYHAKQKAEAAASGILQILEASTSDSSTTQVHLKDSETPQTLILFDSLSLDANKRTRLVSISGHIHEGERIWLSGESGVGKSSLLYILLGFEDSYRGQCLIDGIDIKQADLSQWRSRLAWIPQSPEWINGTIRQNLTLGLSNLDSASIHDALEKSKANIFIKKLPNGLDTKLSELGTGLSGGQMQRLSIARALLSNADVWLLDEPCASLDQETAEAVLETINRVSEQKTLLVVSHDTHPIEWVDKHWKLTKEGLYEVA</sequence>
<evidence type="ECO:0000256" key="3">
    <source>
        <dbReference type="ARBA" id="ARBA00022741"/>
    </source>
</evidence>
<dbReference type="Pfam" id="PF00664">
    <property type="entry name" value="ABC_membrane"/>
    <property type="match status" value="1"/>
</dbReference>
<dbReference type="Proteomes" id="UP001169862">
    <property type="component" value="Unassembled WGS sequence"/>
</dbReference>
<evidence type="ECO:0000259" key="8">
    <source>
        <dbReference type="PROSITE" id="PS50893"/>
    </source>
</evidence>
<dbReference type="InterPro" id="IPR036640">
    <property type="entry name" value="ABC1_TM_sf"/>
</dbReference>
<accession>A0AAW7XIN4</accession>
<keyword evidence="4" id="KW-0067">ATP-binding</keyword>
<dbReference type="GO" id="GO:0016887">
    <property type="term" value="F:ATP hydrolysis activity"/>
    <property type="evidence" value="ECO:0007669"/>
    <property type="project" value="InterPro"/>
</dbReference>
<evidence type="ECO:0000256" key="1">
    <source>
        <dbReference type="ARBA" id="ARBA00004651"/>
    </source>
</evidence>
<protein>
    <submittedName>
        <fullName evidence="10">Thiol reductant ABC exporter subunit CydD</fullName>
    </submittedName>
</protein>
<dbReference type="GO" id="GO:0005524">
    <property type="term" value="F:ATP binding"/>
    <property type="evidence" value="ECO:0007669"/>
    <property type="project" value="UniProtKB-KW"/>
</dbReference>
<evidence type="ECO:0000256" key="2">
    <source>
        <dbReference type="ARBA" id="ARBA00022692"/>
    </source>
</evidence>
<dbReference type="EMBL" id="JAUOPG010000006">
    <property type="protein sequence ID" value="MDO6454109.1"/>
    <property type="molecule type" value="Genomic_DNA"/>
</dbReference>
<feature type="transmembrane region" description="Helical" evidence="7">
    <location>
        <begin position="174"/>
        <end position="191"/>
    </location>
</feature>
<dbReference type="PROSITE" id="PS00211">
    <property type="entry name" value="ABC_TRANSPORTER_1"/>
    <property type="match status" value="1"/>
</dbReference>
<dbReference type="SUPFAM" id="SSF52540">
    <property type="entry name" value="P-loop containing nucleoside triphosphate hydrolases"/>
    <property type="match status" value="1"/>
</dbReference>
<gene>
    <name evidence="10" type="primary">cydD</name>
    <name evidence="10" type="ORF">Q4490_11095</name>
</gene>
<dbReference type="InterPro" id="IPR014216">
    <property type="entry name" value="ABC_transptr_CydD"/>
</dbReference>
<dbReference type="NCBIfam" id="TIGR02857">
    <property type="entry name" value="CydD"/>
    <property type="match status" value="1"/>
</dbReference>
<keyword evidence="6 7" id="KW-0472">Membrane</keyword>
<dbReference type="GO" id="GO:0042883">
    <property type="term" value="P:cysteine transport"/>
    <property type="evidence" value="ECO:0007669"/>
    <property type="project" value="InterPro"/>
</dbReference>
<dbReference type="PROSITE" id="PS50893">
    <property type="entry name" value="ABC_TRANSPORTER_2"/>
    <property type="match status" value="1"/>
</dbReference>